<gene>
    <name evidence="1" type="ORF">ACFQ1U_05455</name>
</gene>
<dbReference type="Proteomes" id="UP001597062">
    <property type="component" value="Unassembled WGS sequence"/>
</dbReference>
<dbReference type="SUPFAM" id="SSF52266">
    <property type="entry name" value="SGNH hydrolase"/>
    <property type="match status" value="2"/>
</dbReference>
<accession>A0ABW3JTJ8</accession>
<name>A0ABW3JTJ8_9FLAO</name>
<keyword evidence="2" id="KW-1185">Reference proteome</keyword>
<organism evidence="1 2">
    <name type="scientific">Tenacibaculum geojense</name>
    <dbReference type="NCBI Taxonomy" id="915352"/>
    <lineage>
        <taxon>Bacteria</taxon>
        <taxon>Pseudomonadati</taxon>
        <taxon>Bacteroidota</taxon>
        <taxon>Flavobacteriia</taxon>
        <taxon>Flavobacteriales</taxon>
        <taxon>Flavobacteriaceae</taxon>
        <taxon>Tenacibaculum</taxon>
    </lineage>
</organism>
<evidence type="ECO:0000313" key="2">
    <source>
        <dbReference type="Proteomes" id="UP001597062"/>
    </source>
</evidence>
<dbReference type="InterPro" id="IPR036514">
    <property type="entry name" value="SGNH_hydro_sf"/>
</dbReference>
<reference evidence="2" key="1">
    <citation type="journal article" date="2019" name="Int. J. Syst. Evol. Microbiol.">
        <title>The Global Catalogue of Microorganisms (GCM) 10K type strain sequencing project: providing services to taxonomists for standard genome sequencing and annotation.</title>
        <authorList>
            <consortium name="The Broad Institute Genomics Platform"/>
            <consortium name="The Broad Institute Genome Sequencing Center for Infectious Disease"/>
            <person name="Wu L."/>
            <person name="Ma J."/>
        </authorList>
    </citation>
    <scope>NUCLEOTIDE SEQUENCE [LARGE SCALE GENOMIC DNA]</scope>
    <source>
        <strain evidence="2">CCUG 60527</strain>
    </source>
</reference>
<protein>
    <submittedName>
        <fullName evidence="1">G-D-S-L family lipolytic protein</fullName>
    </submittedName>
</protein>
<dbReference type="EMBL" id="JBHTJR010000030">
    <property type="protein sequence ID" value="MFD0992642.1"/>
    <property type="molecule type" value="Genomic_DNA"/>
</dbReference>
<proteinExistence type="predicted"/>
<sequence length="550" mass="57473">MKLYNKYLGLFLLSIGVVSCDVNNDLDPIVESESNIELNVNGLDFSNYVSVGASFTAGFTDNALFIAAQENSFPNILASKFSMANGGEFNQPLMNDNIGGLLLGGNVIQAPRLYFNGAGPAVLDAMPTTEITIPVTGSMNNYGVPGAKSFHFVAQGYGNVQGVALGLANPYFARFASSASTTVMADVMAKNPSFFTLSEIGGNDVLGYALSGGTGVDQTGNLDPTTYGGSDITDPNVFASVFSNMVTGLTANGAKGVVGNVPYITSLAHFTTVPHNPLDPTDPTFGAQIPLLNSVYAAINQVYTAAGEPERSIVFSETAASAMVIFDEDATDLTTFIINGLQASPTFVPFVESLGLPAQAAPLVAQLLGNQYGKARVATEADLFVLPSSSIIGTVNEDHAANLIAQSNGLLPASLAGQFSAEGVTLPLADKWVLTPQEQEKIKVATDAYNTTINAVASANENVALVDLNAVLQQAATSGIIFDEYSMNTSLVFGGLISLDGVHLTGRGYALMANKILEAMDAEFGTNFTVATNGLAKARNYPTNYSPAMQ</sequence>
<comment type="caution">
    <text evidence="1">The sequence shown here is derived from an EMBL/GenBank/DDBJ whole genome shotgun (WGS) entry which is preliminary data.</text>
</comment>
<evidence type="ECO:0000313" key="1">
    <source>
        <dbReference type="EMBL" id="MFD0992642.1"/>
    </source>
</evidence>
<dbReference type="Gene3D" id="3.40.50.1110">
    <property type="entry name" value="SGNH hydrolase"/>
    <property type="match status" value="1"/>
</dbReference>
<dbReference type="PROSITE" id="PS51257">
    <property type="entry name" value="PROKAR_LIPOPROTEIN"/>
    <property type="match status" value="1"/>
</dbReference>
<dbReference type="RefSeq" id="WP_386106138.1">
    <property type="nucleotide sequence ID" value="NZ_JBHTJR010000030.1"/>
</dbReference>